<dbReference type="RefSeq" id="WP_127717156.1">
    <property type="nucleotide sequence ID" value="NZ_UJZG01000003.1"/>
</dbReference>
<gene>
    <name evidence="1" type="ORF">SAMEA3538780_01661</name>
</gene>
<dbReference type="Proteomes" id="UP000257712">
    <property type="component" value="Unassembled WGS sequence"/>
</dbReference>
<dbReference type="AlphaFoldDB" id="A0A8B4TSJ7"/>
<protein>
    <submittedName>
        <fullName evidence="1">Uncharacterized protein</fullName>
    </submittedName>
</protein>
<accession>A0A8B4TSJ7</accession>
<sequence length="87" mass="9585">MNIKPPKQLYKWDKARVKLARPASNMMAYLPTGTTGTVRKVGRGLEFTSDACQCCGVQVRITRMGLDYFELVELGPHPGGSNEEPTA</sequence>
<dbReference type="EMBL" id="UJZG01000003">
    <property type="protein sequence ID" value="SXD92002.1"/>
    <property type="molecule type" value="Genomic_DNA"/>
</dbReference>
<evidence type="ECO:0000313" key="2">
    <source>
        <dbReference type="Proteomes" id="UP000257712"/>
    </source>
</evidence>
<comment type="caution">
    <text evidence="1">The sequence shown here is derived from an EMBL/GenBank/DDBJ whole genome shotgun (WGS) entry which is preliminary data.</text>
</comment>
<reference evidence="1 2" key="1">
    <citation type="submission" date="2018-08" db="EMBL/GenBank/DDBJ databases">
        <authorList>
            <consortium name="Pathogen Informatics"/>
        </authorList>
    </citation>
    <scope>NUCLEOTIDE SEQUENCE [LARGE SCALE GENOMIC DNA]</scope>
    <source>
        <strain evidence="1 2">EuSCAPE_IT371</strain>
    </source>
</reference>
<organism evidence="1 2">
    <name type="scientific">Klebsiella quasivariicola</name>
    <dbReference type="NCBI Taxonomy" id="2026240"/>
    <lineage>
        <taxon>Bacteria</taxon>
        <taxon>Pseudomonadati</taxon>
        <taxon>Pseudomonadota</taxon>
        <taxon>Gammaproteobacteria</taxon>
        <taxon>Enterobacterales</taxon>
        <taxon>Enterobacteriaceae</taxon>
        <taxon>Klebsiella/Raoultella group</taxon>
        <taxon>Klebsiella</taxon>
        <taxon>Klebsiella pneumoniae complex</taxon>
    </lineage>
</organism>
<name>A0A8B4TSJ7_9ENTR</name>
<proteinExistence type="predicted"/>
<evidence type="ECO:0000313" key="1">
    <source>
        <dbReference type="EMBL" id="SXD92002.1"/>
    </source>
</evidence>